<reference evidence="2 3" key="2">
    <citation type="submission" date="2020-03" db="EMBL/GenBank/DDBJ databases">
        <authorList>
            <person name="Ichikawa N."/>
            <person name="Kimura A."/>
            <person name="Kitahashi Y."/>
            <person name="Uohara A."/>
        </authorList>
    </citation>
    <scope>NUCLEOTIDE SEQUENCE [LARGE SCALE GENOMIC DNA]</scope>
    <source>
        <strain evidence="2 3">NBRC 108639</strain>
    </source>
</reference>
<keyword evidence="3" id="KW-1185">Reference proteome</keyword>
<organism evidence="2 3">
    <name type="scientific">Phytohabitans houttuyneae</name>
    <dbReference type="NCBI Taxonomy" id="1076126"/>
    <lineage>
        <taxon>Bacteria</taxon>
        <taxon>Bacillati</taxon>
        <taxon>Actinomycetota</taxon>
        <taxon>Actinomycetes</taxon>
        <taxon>Micromonosporales</taxon>
        <taxon>Micromonosporaceae</taxon>
    </lineage>
</organism>
<proteinExistence type="predicted"/>
<evidence type="ECO:0000259" key="1">
    <source>
        <dbReference type="PROSITE" id="PS50943"/>
    </source>
</evidence>
<dbReference type="PROSITE" id="PS50943">
    <property type="entry name" value="HTH_CROC1"/>
    <property type="match status" value="1"/>
</dbReference>
<dbReference type="InterPro" id="IPR043917">
    <property type="entry name" value="DUF5753"/>
</dbReference>
<dbReference type="InterPro" id="IPR001387">
    <property type="entry name" value="Cro/C1-type_HTH"/>
</dbReference>
<comment type="caution">
    <text evidence="2">The sequence shown here is derived from an EMBL/GenBank/DDBJ whole genome shotgun (WGS) entry which is preliminary data.</text>
</comment>
<dbReference type="Proteomes" id="UP000482800">
    <property type="component" value="Unassembled WGS sequence"/>
</dbReference>
<gene>
    <name evidence="2" type="ORF">Phou_091680</name>
</gene>
<feature type="domain" description="HTH cro/C1-type" evidence="1">
    <location>
        <begin position="21"/>
        <end position="74"/>
    </location>
</feature>
<reference evidence="2 3" key="1">
    <citation type="submission" date="2020-03" db="EMBL/GenBank/DDBJ databases">
        <title>Whole genome shotgun sequence of Phytohabitans houttuyneae NBRC 108639.</title>
        <authorList>
            <person name="Komaki H."/>
            <person name="Tamura T."/>
        </authorList>
    </citation>
    <scope>NUCLEOTIDE SEQUENCE [LARGE SCALE GENOMIC DNA]</scope>
    <source>
        <strain evidence="2 3">NBRC 108639</strain>
    </source>
</reference>
<sequence length="291" mass="33298">MPTVREQFVQSMRAQWLGARMRDLRQERGLTLKYVSAYLGVEFSTLARYERAEWPFRRDHVVALLDVYHVYDEAERQVLVTLAHEAWRIHQWEQDGFLGPASLTVVDHWWVQQRAVELHVYATMFVPPLLQTRDYAEAVIQAAAGTSPLPMSKVDTLVRQCVDRQQVLDDKPPKRLEVFLEEHVLRKPVGGRAVLRAQLEHLAGVVEGRPHVKIWLVPAAGWHPGMYGAFTTCVMQRPYPSIVLLEHLGGRLALEAHAATAYEKALDRIREIALDPYESINQIAKTVEELA</sequence>
<dbReference type="Pfam" id="PF19054">
    <property type="entry name" value="DUF5753"/>
    <property type="match status" value="1"/>
</dbReference>
<name>A0A6V8KQU6_9ACTN</name>
<evidence type="ECO:0000313" key="2">
    <source>
        <dbReference type="EMBL" id="GFJ84988.1"/>
    </source>
</evidence>
<dbReference type="AlphaFoldDB" id="A0A6V8KQU6"/>
<dbReference type="EMBL" id="BLPF01000004">
    <property type="protein sequence ID" value="GFJ84988.1"/>
    <property type="molecule type" value="Genomic_DNA"/>
</dbReference>
<accession>A0A6V8KQU6</accession>
<dbReference type="Pfam" id="PF13560">
    <property type="entry name" value="HTH_31"/>
    <property type="match status" value="1"/>
</dbReference>
<dbReference type="SMART" id="SM00530">
    <property type="entry name" value="HTH_XRE"/>
    <property type="match status" value="1"/>
</dbReference>
<dbReference type="RefSeq" id="WP_173069806.1">
    <property type="nucleotide sequence ID" value="NZ_BAABGO010000063.1"/>
</dbReference>
<dbReference type="InterPro" id="IPR010982">
    <property type="entry name" value="Lambda_DNA-bd_dom_sf"/>
</dbReference>
<evidence type="ECO:0000313" key="3">
    <source>
        <dbReference type="Proteomes" id="UP000482800"/>
    </source>
</evidence>
<dbReference type="GO" id="GO:0003677">
    <property type="term" value="F:DNA binding"/>
    <property type="evidence" value="ECO:0007669"/>
    <property type="project" value="InterPro"/>
</dbReference>
<protein>
    <submittedName>
        <fullName evidence="2">Transcriptional regulator</fullName>
    </submittedName>
</protein>
<dbReference type="Gene3D" id="1.10.260.40">
    <property type="entry name" value="lambda repressor-like DNA-binding domains"/>
    <property type="match status" value="1"/>
</dbReference>
<dbReference type="SUPFAM" id="SSF47413">
    <property type="entry name" value="lambda repressor-like DNA-binding domains"/>
    <property type="match status" value="1"/>
</dbReference>
<dbReference type="CDD" id="cd00093">
    <property type="entry name" value="HTH_XRE"/>
    <property type="match status" value="1"/>
</dbReference>